<dbReference type="EMBL" id="FPIP01000006">
    <property type="protein sequence ID" value="SFW41040.1"/>
    <property type="molecule type" value="Genomic_DNA"/>
</dbReference>
<name>A0A1K1NZV5_RUMFL</name>
<proteinExistence type="predicted"/>
<protein>
    <submittedName>
        <fullName evidence="1">Uncharacterized protein</fullName>
    </submittedName>
</protein>
<dbReference type="RefSeq" id="WP_072300643.1">
    <property type="nucleotide sequence ID" value="NZ_FPIP01000006.1"/>
</dbReference>
<reference evidence="2" key="1">
    <citation type="submission" date="2016-11" db="EMBL/GenBank/DDBJ databases">
        <authorList>
            <person name="Varghese N."/>
            <person name="Submissions S."/>
        </authorList>
    </citation>
    <scope>NUCLEOTIDE SEQUENCE [LARGE SCALE GENOMIC DNA]</scope>
    <source>
        <strain evidence="2">YL228</strain>
    </source>
</reference>
<dbReference type="Proteomes" id="UP000183461">
    <property type="component" value="Unassembled WGS sequence"/>
</dbReference>
<gene>
    <name evidence="1" type="ORF">SAMN02910280_2398</name>
</gene>
<organism evidence="1 2">
    <name type="scientific">Ruminococcus flavefaciens</name>
    <dbReference type="NCBI Taxonomy" id="1265"/>
    <lineage>
        <taxon>Bacteria</taxon>
        <taxon>Bacillati</taxon>
        <taxon>Bacillota</taxon>
        <taxon>Clostridia</taxon>
        <taxon>Eubacteriales</taxon>
        <taxon>Oscillospiraceae</taxon>
        <taxon>Ruminococcus</taxon>
    </lineage>
</organism>
<evidence type="ECO:0000313" key="1">
    <source>
        <dbReference type="EMBL" id="SFW41040.1"/>
    </source>
</evidence>
<evidence type="ECO:0000313" key="2">
    <source>
        <dbReference type="Proteomes" id="UP000183461"/>
    </source>
</evidence>
<sequence>MPAYFSLIMEYSRAELDFDNMKELTAYIKHAGLEFKNGAYHAENDTIEDIMEWNQKKLEEDFELGYDEDSSNDYKQMCFNYGGFSEVRGFIMNEDPIRGEYTFTLLIPQEEVHVEGDTYRKEAVEKLKALAAKLWILPKTRTVQTELELGEGIVPEMDIKEGAEPSACPFAIVSEKQFGRMDTAKYTAEHIEYGGVILTPEWVKLV</sequence>
<dbReference type="AlphaFoldDB" id="A0A1K1NZV5"/>
<accession>A0A1K1NZV5</accession>